<feature type="transmembrane region" description="Helical" evidence="6">
    <location>
        <begin position="214"/>
        <end position="237"/>
    </location>
</feature>
<feature type="transmembrane region" description="Helical" evidence="6">
    <location>
        <begin position="42"/>
        <end position="63"/>
    </location>
</feature>
<evidence type="ECO:0000256" key="5">
    <source>
        <dbReference type="ARBA" id="ARBA00023136"/>
    </source>
</evidence>
<feature type="transmembrane region" description="Helical" evidence="6">
    <location>
        <begin position="340"/>
        <end position="361"/>
    </location>
</feature>
<feature type="transmembrane region" description="Helical" evidence="6">
    <location>
        <begin position="12"/>
        <end position="30"/>
    </location>
</feature>
<dbReference type="InterPro" id="IPR000175">
    <property type="entry name" value="Na/ntran_symport"/>
</dbReference>
<feature type="transmembrane region" description="Helical" evidence="6">
    <location>
        <begin position="143"/>
        <end position="162"/>
    </location>
</feature>
<dbReference type="AlphaFoldDB" id="A0A161VAX2"/>
<dbReference type="CDD" id="cd10336">
    <property type="entry name" value="SLC6sbd_Tyt1-Like"/>
    <property type="match status" value="1"/>
</dbReference>
<dbReference type="Pfam" id="PF00209">
    <property type="entry name" value="SNF"/>
    <property type="match status" value="2"/>
</dbReference>
<feature type="transmembrane region" description="Helical" evidence="6">
    <location>
        <begin position="249"/>
        <end position="273"/>
    </location>
</feature>
<dbReference type="PATRIC" id="fig|989403.3.peg.544"/>
<gene>
    <name evidence="7" type="ORF">PsAD2_00513</name>
</gene>
<evidence type="ECO:0000313" key="7">
    <source>
        <dbReference type="EMBL" id="KZL21224.1"/>
    </source>
</evidence>
<dbReference type="InterPro" id="IPR047218">
    <property type="entry name" value="YocR/YhdH-like"/>
</dbReference>
<organism evidence="7 8">
    <name type="scientific">Pseudovibrio axinellae</name>
    <dbReference type="NCBI Taxonomy" id="989403"/>
    <lineage>
        <taxon>Bacteria</taxon>
        <taxon>Pseudomonadati</taxon>
        <taxon>Pseudomonadota</taxon>
        <taxon>Alphaproteobacteria</taxon>
        <taxon>Hyphomicrobiales</taxon>
        <taxon>Stappiaceae</taxon>
        <taxon>Pseudovibrio</taxon>
    </lineage>
</organism>
<evidence type="ECO:0000256" key="1">
    <source>
        <dbReference type="ARBA" id="ARBA00004141"/>
    </source>
</evidence>
<dbReference type="PRINTS" id="PR00176">
    <property type="entry name" value="NANEUSMPORT"/>
</dbReference>
<sequence>MKREQWGSRFGFIMAAAGSAVGLGNIWKFPYLAGTQGGGAFLAVYLIIMGTIGVALIMAEIGIGRAAKLNPVGAFRALGGKRWMTTGVLGVVTSFMILSFYSVVGGWTIAYLVKSIAGSIHVDAPDQLAGQFNDLVTGVGEPIFYHGVFMVLTIGIVLAGVAEGIERSVKVLMPLLFVLLIVLVARSVTLPGAWEGIEFFLKPDWSQVDGPMVSAALGQAFFSLSLGMGAMVTYGSYLDSDADIPNASYWVVFLAAMVAVLGGLLVLPAVYAFGMDPAAGPGLTFITLPAVFGEMIGGYFFQILFFAMLLIAALTSSISLLAIPVAYFAEDFGVGRKFSATAVGLVIFLMGVPCSLAMGVWGDIKFFDMNIFDLMAYGVDAYTLPIGGILTALFAGWVGLEKVGNELTNQGRLSFNLMLAFKWIMRIVAPTAVLWVMVYGLLFS</sequence>
<dbReference type="RefSeq" id="WP_068001716.1">
    <property type="nucleotide sequence ID" value="NZ_FOFM01000005.1"/>
</dbReference>
<evidence type="ECO:0000256" key="3">
    <source>
        <dbReference type="ARBA" id="ARBA00022692"/>
    </source>
</evidence>
<feature type="transmembrane region" description="Helical" evidence="6">
    <location>
        <begin position="381"/>
        <end position="400"/>
    </location>
</feature>
<dbReference type="InterPro" id="IPR037272">
    <property type="entry name" value="SNS_sf"/>
</dbReference>
<feature type="transmembrane region" description="Helical" evidence="6">
    <location>
        <begin position="420"/>
        <end position="442"/>
    </location>
</feature>
<dbReference type="NCBIfam" id="NF037979">
    <property type="entry name" value="Na_transp"/>
    <property type="match status" value="1"/>
</dbReference>
<comment type="caution">
    <text evidence="7">The sequence shown here is derived from an EMBL/GenBank/DDBJ whole genome shotgun (WGS) entry which is preliminary data.</text>
</comment>
<feature type="transmembrane region" description="Helical" evidence="6">
    <location>
        <begin position="83"/>
        <end position="104"/>
    </location>
</feature>
<dbReference type="GO" id="GO:0016020">
    <property type="term" value="C:membrane"/>
    <property type="evidence" value="ECO:0007669"/>
    <property type="project" value="UniProtKB-SubCell"/>
</dbReference>
<keyword evidence="4 6" id="KW-1133">Transmembrane helix</keyword>
<dbReference type="PROSITE" id="PS50267">
    <property type="entry name" value="NA_NEUROTRAN_SYMP_3"/>
    <property type="match status" value="1"/>
</dbReference>
<protein>
    <submittedName>
        <fullName evidence="7">Sodium:neurotransmitter symporter family protein</fullName>
    </submittedName>
</protein>
<feature type="transmembrane region" description="Helical" evidence="6">
    <location>
        <begin position="174"/>
        <end position="194"/>
    </location>
</feature>
<reference evidence="7 8" key="1">
    <citation type="journal article" date="2016" name="Front. Microbiol.">
        <title>Comparative Genomic Analysis Reveals a Diverse Repertoire of Genes Involved in Prokaryote-Eukaryote Interactions within the Pseudovibrio Genus.</title>
        <authorList>
            <person name="Romano S."/>
            <person name="Fernandez-Guerra A."/>
            <person name="Reen F.J."/>
            <person name="Glockner F.O."/>
            <person name="Crowley S.P."/>
            <person name="O'Sullivan O."/>
            <person name="Cotter P.D."/>
            <person name="Adams C."/>
            <person name="Dobson A.D."/>
            <person name="O'Gara F."/>
        </authorList>
    </citation>
    <scope>NUCLEOTIDE SEQUENCE [LARGE SCALE GENOMIC DNA]</scope>
    <source>
        <strain evidence="7 8">Ad2</strain>
    </source>
</reference>
<dbReference type="Proteomes" id="UP000076577">
    <property type="component" value="Unassembled WGS sequence"/>
</dbReference>
<evidence type="ECO:0000256" key="4">
    <source>
        <dbReference type="ARBA" id="ARBA00022989"/>
    </source>
</evidence>
<dbReference type="STRING" id="989403.SAMN05421798_105136"/>
<dbReference type="EMBL" id="LMCB01000004">
    <property type="protein sequence ID" value="KZL21224.1"/>
    <property type="molecule type" value="Genomic_DNA"/>
</dbReference>
<keyword evidence="5 6" id="KW-0472">Membrane</keyword>
<proteinExistence type="predicted"/>
<keyword evidence="2" id="KW-0813">Transport</keyword>
<dbReference type="PANTHER" id="PTHR42948">
    <property type="entry name" value="TRANSPORTER"/>
    <property type="match status" value="1"/>
</dbReference>
<evidence type="ECO:0000256" key="2">
    <source>
        <dbReference type="ARBA" id="ARBA00022448"/>
    </source>
</evidence>
<keyword evidence="3 6" id="KW-0812">Transmembrane</keyword>
<name>A0A161VAX2_9HYPH</name>
<comment type="subcellular location">
    <subcellularLocation>
        <location evidence="1">Membrane</location>
        <topology evidence="1">Multi-pass membrane protein</topology>
    </subcellularLocation>
</comment>
<dbReference type="PANTHER" id="PTHR42948:SF1">
    <property type="entry name" value="TRANSPORTER"/>
    <property type="match status" value="1"/>
</dbReference>
<keyword evidence="8" id="KW-1185">Reference proteome</keyword>
<feature type="transmembrane region" description="Helical" evidence="6">
    <location>
        <begin position="299"/>
        <end position="328"/>
    </location>
</feature>
<dbReference type="SUPFAM" id="SSF161070">
    <property type="entry name" value="SNF-like"/>
    <property type="match status" value="1"/>
</dbReference>
<accession>A0A161VAX2</accession>
<evidence type="ECO:0000313" key="8">
    <source>
        <dbReference type="Proteomes" id="UP000076577"/>
    </source>
</evidence>
<evidence type="ECO:0000256" key="6">
    <source>
        <dbReference type="SAM" id="Phobius"/>
    </source>
</evidence>
<dbReference type="OrthoDB" id="9762833at2"/>